<gene>
    <name evidence="2" type="ORF">HG537_0H03810</name>
</gene>
<dbReference type="EMBL" id="CP059274">
    <property type="protein sequence ID" value="QLQ82618.1"/>
    <property type="molecule type" value="Genomic_DNA"/>
</dbReference>
<dbReference type="PANTHER" id="PTHR28218:SF1">
    <property type="entry name" value="VPS4-ASSOCIATED PROTEIN 1"/>
    <property type="match status" value="1"/>
</dbReference>
<dbReference type="PANTHER" id="PTHR28218">
    <property type="entry name" value="VPS4-ASSOCIATED PROTEIN 1"/>
    <property type="match status" value="1"/>
</dbReference>
<proteinExistence type="predicted"/>
<dbReference type="AlphaFoldDB" id="A0A7H9HY03"/>
<dbReference type="GO" id="GO:0007034">
    <property type="term" value="P:vacuolar transport"/>
    <property type="evidence" value="ECO:0007669"/>
    <property type="project" value="TreeGrafter"/>
</dbReference>
<dbReference type="Proteomes" id="UP000510647">
    <property type="component" value="Chromosome 8"/>
</dbReference>
<sequence>MINEYVARKVATKDMQPCLICSKPTVTVLYNASGPDWLYTCDIHLHDNPQFAIPIHSIEYQEAVDKLRRLKLQVDKASVKNSNSWDGWVSHLFNKKPTKEDHNEEVSIENNEADEPEDVQKKYNQQLDLVANLQKKTRKYQLSDTTFNSRIERRKNQQRMLERRKKEQELYANTDPQELATQFTFPSVPNNPVSKS</sequence>
<dbReference type="InterPro" id="IPR013640">
    <property type="entry name" value="Vfa1"/>
</dbReference>
<reference evidence="2 3" key="1">
    <citation type="submission" date="2020-06" db="EMBL/GenBank/DDBJ databases">
        <title>The yeast mating-type switching endonuclease HO is a domesticated member of an unorthodox homing genetic element family.</title>
        <authorList>
            <person name="Coughlan A.Y."/>
            <person name="Lombardi L."/>
            <person name="Braun-Galleani S."/>
            <person name="Martos A.R."/>
            <person name="Galeote V."/>
            <person name="Bigey F."/>
            <person name="Dequin S."/>
            <person name="Byrne K.P."/>
            <person name="Wolfe K.H."/>
        </authorList>
    </citation>
    <scope>NUCLEOTIDE SEQUENCE [LARGE SCALE GENOMIC DNA]</scope>
    <source>
        <strain evidence="2 3">CBS2947</strain>
    </source>
</reference>
<accession>A0A7H9HY03</accession>
<evidence type="ECO:0000313" key="3">
    <source>
        <dbReference type="Proteomes" id="UP000510647"/>
    </source>
</evidence>
<feature type="compositionally biased region" description="Basic and acidic residues" evidence="1">
    <location>
        <begin position="155"/>
        <end position="169"/>
    </location>
</feature>
<dbReference type="Pfam" id="PF08432">
    <property type="entry name" value="Vfa1"/>
    <property type="match status" value="1"/>
</dbReference>
<name>A0A7H9HY03_9SACH</name>
<feature type="region of interest" description="Disordered" evidence="1">
    <location>
        <begin position="155"/>
        <end position="196"/>
    </location>
</feature>
<evidence type="ECO:0000256" key="1">
    <source>
        <dbReference type="SAM" id="MobiDB-lite"/>
    </source>
</evidence>
<organism evidence="2 3">
    <name type="scientific">Torulaspora globosa</name>
    <dbReference type="NCBI Taxonomy" id="48254"/>
    <lineage>
        <taxon>Eukaryota</taxon>
        <taxon>Fungi</taxon>
        <taxon>Dikarya</taxon>
        <taxon>Ascomycota</taxon>
        <taxon>Saccharomycotina</taxon>
        <taxon>Saccharomycetes</taxon>
        <taxon>Saccharomycetales</taxon>
        <taxon>Saccharomycetaceae</taxon>
        <taxon>Torulaspora</taxon>
    </lineage>
</organism>
<evidence type="ECO:0000313" key="2">
    <source>
        <dbReference type="EMBL" id="QLQ82618.1"/>
    </source>
</evidence>
<feature type="region of interest" description="Disordered" evidence="1">
    <location>
        <begin position="99"/>
        <end position="119"/>
    </location>
</feature>
<feature type="compositionally biased region" description="Polar residues" evidence="1">
    <location>
        <begin position="174"/>
        <end position="196"/>
    </location>
</feature>
<evidence type="ECO:0008006" key="4">
    <source>
        <dbReference type="Google" id="ProtNLM"/>
    </source>
</evidence>
<dbReference type="OrthoDB" id="2158714at2759"/>
<dbReference type="GO" id="GO:0005768">
    <property type="term" value="C:endosome"/>
    <property type="evidence" value="ECO:0007669"/>
    <property type="project" value="TreeGrafter"/>
</dbReference>
<protein>
    <recommendedName>
        <fullName evidence="4">VPS4-associated protein 1</fullName>
    </recommendedName>
</protein>
<keyword evidence="3" id="KW-1185">Reference proteome</keyword>